<dbReference type="Proteomes" id="UP000008466">
    <property type="component" value="Chromosome"/>
</dbReference>
<dbReference type="RefSeq" id="WP_013605847.1">
    <property type="nucleotide sequence ID" value="NC_015152.1"/>
</dbReference>
<evidence type="ECO:0000313" key="3">
    <source>
        <dbReference type="EMBL" id="ADY11994.1"/>
    </source>
</evidence>
<dbReference type="EMBL" id="CP002541">
    <property type="protein sequence ID" value="ADY11994.1"/>
    <property type="molecule type" value="Genomic_DNA"/>
</dbReference>
<dbReference type="Pfam" id="PF12695">
    <property type="entry name" value="Abhydrolase_5"/>
    <property type="match status" value="1"/>
</dbReference>
<keyword evidence="1" id="KW-1133">Transmembrane helix</keyword>
<dbReference type="SUPFAM" id="SSF53474">
    <property type="entry name" value="alpha/beta-Hydrolases"/>
    <property type="match status" value="1"/>
</dbReference>
<keyword evidence="1" id="KW-0472">Membrane</keyword>
<dbReference type="InterPro" id="IPR029059">
    <property type="entry name" value="AB_hydrolase_5"/>
</dbReference>
<keyword evidence="1" id="KW-0812">Transmembrane</keyword>
<dbReference type="STRING" id="158189.SpiBuddy_0152"/>
<dbReference type="KEGG" id="sbu:SpiBuddy_0152"/>
<dbReference type="Gene3D" id="3.40.50.1820">
    <property type="entry name" value="alpha/beta hydrolase"/>
    <property type="match status" value="1"/>
</dbReference>
<feature type="domain" description="Alpha/beta hydrolase fold-5" evidence="2">
    <location>
        <begin position="70"/>
        <end position="232"/>
    </location>
</feature>
<dbReference type="HOGENOM" id="CLU_077889_0_0_12"/>
<dbReference type="AlphaFoldDB" id="F0RXE4"/>
<evidence type="ECO:0000256" key="1">
    <source>
        <dbReference type="SAM" id="Phobius"/>
    </source>
</evidence>
<accession>F0RXE4</accession>
<evidence type="ECO:0000259" key="2">
    <source>
        <dbReference type="Pfam" id="PF12695"/>
    </source>
</evidence>
<feature type="transmembrane region" description="Helical" evidence="1">
    <location>
        <begin position="12"/>
        <end position="32"/>
    </location>
</feature>
<protein>
    <recommendedName>
        <fullName evidence="2">Alpha/beta hydrolase fold-5 domain-containing protein</fullName>
    </recommendedName>
</protein>
<sequence>MHTQKRLKTVHKVLLGIVLSMLLLFGSAYLYVSDYYRADGATENRTLHADLHITDTKDALIVGADHATTALIFYPGGKVDHRAYEPLMLLIAQQGMLCIVPKMPFNLAVFDVDVADRFIPLYPEIESWYVGGHSLGGSMAASYAAKKSDGLEGVILLASYSTADLFYAGLRVLSIYGSKDSVLSKESYQKYGGNLPSNVTSLVLQGANHAGFGAYGPQKGDGIADISAQEQQAAAAQAIAEFCLVH</sequence>
<gene>
    <name evidence="3" type="ordered locus">SpiBuddy_0152</name>
</gene>
<dbReference type="OrthoDB" id="9780932at2"/>
<evidence type="ECO:0000313" key="4">
    <source>
        <dbReference type="Proteomes" id="UP000008466"/>
    </source>
</evidence>
<dbReference type="eggNOG" id="COG2267">
    <property type="taxonomic scope" value="Bacteria"/>
</dbReference>
<keyword evidence="4" id="KW-1185">Reference proteome</keyword>
<dbReference type="GO" id="GO:0016787">
    <property type="term" value="F:hydrolase activity"/>
    <property type="evidence" value="ECO:0007669"/>
    <property type="project" value="InterPro"/>
</dbReference>
<name>F0RXE4_SPHGB</name>
<proteinExistence type="predicted"/>
<dbReference type="InterPro" id="IPR029058">
    <property type="entry name" value="AB_hydrolase_fold"/>
</dbReference>
<organism evidence="3 4">
    <name type="scientific">Sphaerochaeta globosa (strain ATCC BAA-1886 / DSM 22777 / Buddy)</name>
    <name type="common">Spirochaeta sp. (strain Buddy)</name>
    <dbReference type="NCBI Taxonomy" id="158189"/>
    <lineage>
        <taxon>Bacteria</taxon>
        <taxon>Pseudomonadati</taxon>
        <taxon>Spirochaetota</taxon>
        <taxon>Spirochaetia</taxon>
        <taxon>Spirochaetales</taxon>
        <taxon>Sphaerochaetaceae</taxon>
        <taxon>Sphaerochaeta</taxon>
    </lineage>
</organism>
<reference evidence="4" key="1">
    <citation type="submission" date="2011-02" db="EMBL/GenBank/DDBJ databases">
        <title>Complete sequence of Spirochaeta sp. Buddy.</title>
        <authorList>
            <person name="Lucas S."/>
            <person name="Copeland A."/>
            <person name="Lapidus A."/>
            <person name="Cheng J.-F."/>
            <person name="Goodwin L."/>
            <person name="Pitluck S."/>
            <person name="Zeytun A."/>
            <person name="Detter J.C."/>
            <person name="Han C."/>
            <person name="Tapia R."/>
            <person name="Land M."/>
            <person name="Hauser L."/>
            <person name="Kyrpides N."/>
            <person name="Ivanova N."/>
            <person name="Mikhailova N."/>
            <person name="Pagani I."/>
            <person name="Ritalahti K.M."/>
            <person name="Loeffler F.E."/>
            <person name="Woyke T."/>
        </authorList>
    </citation>
    <scope>NUCLEOTIDE SEQUENCE [LARGE SCALE GENOMIC DNA]</scope>
    <source>
        <strain evidence="4">ATCC BAA-1886 / DSM 22777 / Buddy</strain>
    </source>
</reference>